<keyword evidence="3" id="KW-0012">Acyltransferase</keyword>
<reference evidence="6 7" key="1">
    <citation type="submission" date="2019-06" db="EMBL/GenBank/DDBJ databases">
        <title>Sequencing the genomes of 1000 actinobacteria strains.</title>
        <authorList>
            <person name="Klenk H.-P."/>
        </authorList>
    </citation>
    <scope>NUCLEOTIDE SEQUENCE [LARGE SCALE GENOMIC DNA]</scope>
    <source>
        <strain evidence="6 7">DSM 41649</strain>
    </source>
</reference>
<comment type="caution">
    <text evidence="6">The sequence shown here is derived from an EMBL/GenBank/DDBJ whole genome shotgun (WGS) entry which is preliminary data.</text>
</comment>
<evidence type="ECO:0000313" key="7">
    <source>
        <dbReference type="Proteomes" id="UP000318416"/>
    </source>
</evidence>
<dbReference type="OrthoDB" id="9808669at2"/>
<dbReference type="SUPFAM" id="SSF53901">
    <property type="entry name" value="Thiolase-like"/>
    <property type="match status" value="2"/>
</dbReference>
<dbReference type="InterPro" id="IPR020841">
    <property type="entry name" value="PKS_Beta-ketoAc_synthase_dom"/>
</dbReference>
<dbReference type="SMART" id="SM00825">
    <property type="entry name" value="PKS_KS"/>
    <property type="match status" value="1"/>
</dbReference>
<dbReference type="CDD" id="cd00834">
    <property type="entry name" value="KAS_I_II"/>
    <property type="match status" value="1"/>
</dbReference>
<accession>A0A561EVG4</accession>
<protein>
    <submittedName>
        <fullName evidence="6">3-oxoacyl-[acyl-carrier-protein] synthase II</fullName>
    </submittedName>
</protein>
<evidence type="ECO:0000256" key="4">
    <source>
        <dbReference type="RuleBase" id="RU003694"/>
    </source>
</evidence>
<evidence type="ECO:0000313" key="6">
    <source>
        <dbReference type="EMBL" id="TWE19600.1"/>
    </source>
</evidence>
<evidence type="ECO:0000256" key="3">
    <source>
        <dbReference type="ARBA" id="ARBA00023315"/>
    </source>
</evidence>
<name>A0A561EVG4_9ACTN</name>
<dbReference type="PROSITE" id="PS52004">
    <property type="entry name" value="KS3_2"/>
    <property type="match status" value="1"/>
</dbReference>
<dbReference type="InterPro" id="IPR000794">
    <property type="entry name" value="Beta-ketoacyl_synthase"/>
</dbReference>
<dbReference type="GO" id="GO:0004315">
    <property type="term" value="F:3-oxoacyl-[acyl-carrier-protein] synthase activity"/>
    <property type="evidence" value="ECO:0007669"/>
    <property type="project" value="InterPro"/>
</dbReference>
<organism evidence="6 7">
    <name type="scientific">Kitasatospora atroaurantiaca</name>
    <dbReference type="NCBI Taxonomy" id="285545"/>
    <lineage>
        <taxon>Bacteria</taxon>
        <taxon>Bacillati</taxon>
        <taxon>Actinomycetota</taxon>
        <taxon>Actinomycetes</taxon>
        <taxon>Kitasatosporales</taxon>
        <taxon>Streptomycetaceae</taxon>
        <taxon>Kitasatospora</taxon>
    </lineage>
</organism>
<dbReference type="PROSITE" id="PS00606">
    <property type="entry name" value="KS3_1"/>
    <property type="match status" value="1"/>
</dbReference>
<comment type="similarity">
    <text evidence="1 4">Belongs to the thiolase-like superfamily. Beta-ketoacyl-ACP synthases family.</text>
</comment>
<evidence type="ECO:0000256" key="1">
    <source>
        <dbReference type="ARBA" id="ARBA00008467"/>
    </source>
</evidence>
<evidence type="ECO:0000259" key="5">
    <source>
        <dbReference type="PROSITE" id="PS52004"/>
    </source>
</evidence>
<dbReference type="GO" id="GO:0006633">
    <property type="term" value="P:fatty acid biosynthetic process"/>
    <property type="evidence" value="ECO:0007669"/>
    <property type="project" value="InterPro"/>
</dbReference>
<dbReference type="PANTHER" id="PTHR11712:SF347">
    <property type="entry name" value="BETA KETOACYL-ACYL CARRIER PROTEIN SYNTHASE"/>
    <property type="match status" value="1"/>
</dbReference>
<keyword evidence="2 4" id="KW-0808">Transferase</keyword>
<dbReference type="PANTHER" id="PTHR11712">
    <property type="entry name" value="POLYKETIDE SYNTHASE-RELATED"/>
    <property type="match status" value="1"/>
</dbReference>
<dbReference type="Gene3D" id="3.40.47.10">
    <property type="match status" value="2"/>
</dbReference>
<sequence length="406" mass="41340">MDRHDIAVTGLGLVTPGGIGVGPSWAAVCEGRPTAAHDPVLEHNPVKISCRVPDFDPGALLGGRRAHRLDRFTQFALVAAREAIADAGLDPQTWDGARVGVVLGCADGGPGTVEEQHRILVEQSPAKVSPLLLPMQLPNMLAGQTAIEFGATGPNLVVATACASGATAIGTARDLLLLDRCDIVLAGGSEAMITPLVMAGFAQMGALSKREDDPGSASRPFDADRDGFVAGEGSGVLVLERTADARARGARVRARVVGYGSSADAHHMTTPHPEGVGVEAAVRAALADAGAAPGDVRHVNAHGTSTPLNDLAEARMLQRVLPGSPLVTSTKGSTGHLLGAAGAVEAVFSVLTIEQGLVPPTANLKTLDPRLDITVATAATAQRVDLALSNSFGFGGQNAVLAIAAA</sequence>
<dbReference type="InterPro" id="IPR014031">
    <property type="entry name" value="Ketoacyl_synth_C"/>
</dbReference>
<dbReference type="Pfam" id="PF02801">
    <property type="entry name" value="Ketoacyl-synt_C"/>
    <property type="match status" value="1"/>
</dbReference>
<proteinExistence type="inferred from homology"/>
<dbReference type="AlphaFoldDB" id="A0A561EVG4"/>
<feature type="domain" description="Ketosynthase family 3 (KS3)" evidence="5">
    <location>
        <begin position="3"/>
        <end position="405"/>
    </location>
</feature>
<dbReference type="InterPro" id="IPR018201">
    <property type="entry name" value="Ketoacyl_synth_AS"/>
</dbReference>
<evidence type="ECO:0000256" key="2">
    <source>
        <dbReference type="ARBA" id="ARBA00022679"/>
    </source>
</evidence>
<keyword evidence="7" id="KW-1185">Reference proteome</keyword>
<dbReference type="RefSeq" id="WP_145793438.1">
    <property type="nucleotide sequence ID" value="NZ_BAAABR010000015.1"/>
</dbReference>
<dbReference type="Proteomes" id="UP000318416">
    <property type="component" value="Unassembled WGS sequence"/>
</dbReference>
<dbReference type="NCBIfam" id="NF005589">
    <property type="entry name" value="PRK07314.1"/>
    <property type="match status" value="1"/>
</dbReference>
<dbReference type="FunFam" id="3.40.47.10:FF:000018">
    <property type="entry name" value="3-oxoacyl-[acyl-carrier-protein] synthase 2"/>
    <property type="match status" value="1"/>
</dbReference>
<dbReference type="EMBL" id="VIVR01000001">
    <property type="protein sequence ID" value="TWE19600.1"/>
    <property type="molecule type" value="Genomic_DNA"/>
</dbReference>
<dbReference type="InterPro" id="IPR014030">
    <property type="entry name" value="Ketoacyl_synth_N"/>
</dbReference>
<dbReference type="Pfam" id="PF00109">
    <property type="entry name" value="ketoacyl-synt"/>
    <property type="match status" value="1"/>
</dbReference>
<dbReference type="InterPro" id="IPR016039">
    <property type="entry name" value="Thiolase-like"/>
</dbReference>
<gene>
    <name evidence="6" type="ORF">FB465_4719</name>
</gene>